<sequence length="443" mass="50412">MSDIREWLLEHKITEVECLVPDITGNARGKIIPAHKFLKENGMKLPESLFFLTVTGDWPDNDDMIDLTDSDMNLKPDADSIRFVPWAKEPTAQIIHDCFNNDDELVDIAPRSVLRRVLNKYKEKGITPVVAPELEFYLVQKNLDEDYPLEPPIGRNGRPETARQCYSIDAVNEFDPLFEEMFDFCDAQNLDVDTLIHESGAAQMEINFDHGDALELADQAFLFKRTVRETALRHDIYATFMAKPMEDEPGSSMHIHQSLLDANGDNIFSNEDGSHSDALYHYIGGLQKYTPACIAFYAPNVNSYRRLVFGDMAPTNLEWGEDNRTVGIRIPRSNAKARRVENRYSGSDANPYLAMAVTLACGLLGMEQKIEPTQKATDDTSEDPYTLPGTLEEALKILETCDDLKDILGKRFVDAYVAIKRKEYETFFRVISSWEREYLLLNV</sequence>
<dbReference type="PANTHER" id="PTHR43785:SF3">
    <property type="entry name" value="GS CATALYTIC DOMAIN-CONTAINING PROTEIN"/>
    <property type="match status" value="1"/>
</dbReference>
<keyword evidence="2" id="KW-0436">Ligase</keyword>
<comment type="caution">
    <text evidence="8">The sequence shown here is derived from an EMBL/GenBank/DDBJ whole genome shotgun (WGS) entry which is preliminary data.</text>
</comment>
<dbReference type="SUPFAM" id="SSF54368">
    <property type="entry name" value="Glutamine synthetase, N-terminal domain"/>
    <property type="match status" value="1"/>
</dbReference>
<dbReference type="SMART" id="SM01230">
    <property type="entry name" value="Gln-synt_C"/>
    <property type="match status" value="1"/>
</dbReference>
<evidence type="ECO:0000256" key="6">
    <source>
        <dbReference type="RuleBase" id="RU000384"/>
    </source>
</evidence>
<dbReference type="GO" id="GO:0005524">
    <property type="term" value="F:ATP binding"/>
    <property type="evidence" value="ECO:0007669"/>
    <property type="project" value="UniProtKB-KW"/>
</dbReference>
<dbReference type="SUPFAM" id="SSF55931">
    <property type="entry name" value="Glutamine synthetase/guanido kinase"/>
    <property type="match status" value="1"/>
</dbReference>
<dbReference type="FunFam" id="3.30.590.10:FF:000005">
    <property type="entry name" value="Probable glutamine synthetase"/>
    <property type="match status" value="1"/>
</dbReference>
<accession>A0A5C8ZDA1</accession>
<evidence type="ECO:0000256" key="1">
    <source>
        <dbReference type="ARBA" id="ARBA00009897"/>
    </source>
</evidence>
<evidence type="ECO:0000256" key="4">
    <source>
        <dbReference type="ARBA" id="ARBA00022840"/>
    </source>
</evidence>
<protein>
    <submittedName>
        <fullName evidence="8">Glutamine synthetase</fullName>
    </submittedName>
</protein>
<dbReference type="EMBL" id="VKAD01000001">
    <property type="protein sequence ID" value="TXR54896.1"/>
    <property type="molecule type" value="Genomic_DNA"/>
</dbReference>
<dbReference type="AlphaFoldDB" id="A0A5C8ZDA1"/>
<name>A0A5C8ZDA1_9GAMM</name>
<dbReference type="OrthoDB" id="9789509at2"/>
<comment type="similarity">
    <text evidence="1 5 6">Belongs to the glutamine synthetase family.</text>
</comment>
<keyword evidence="9" id="KW-1185">Reference proteome</keyword>
<evidence type="ECO:0000313" key="8">
    <source>
        <dbReference type="EMBL" id="TXR54896.1"/>
    </source>
</evidence>
<reference evidence="8 9" key="1">
    <citation type="submission" date="2019-07" db="EMBL/GenBank/DDBJ databases">
        <title>Reinekea sp. strain SSH23 genome sequencing and assembly.</title>
        <authorList>
            <person name="Kim I."/>
        </authorList>
    </citation>
    <scope>NUCLEOTIDE SEQUENCE [LARGE SCALE GENOMIC DNA]</scope>
    <source>
        <strain evidence="8 9">SSH23</strain>
    </source>
</reference>
<evidence type="ECO:0000256" key="3">
    <source>
        <dbReference type="ARBA" id="ARBA00022741"/>
    </source>
</evidence>
<feature type="domain" description="GS catalytic" evidence="7">
    <location>
        <begin position="110"/>
        <end position="443"/>
    </location>
</feature>
<dbReference type="PROSITE" id="PS51987">
    <property type="entry name" value="GS_CATALYTIC"/>
    <property type="match status" value="1"/>
</dbReference>
<dbReference type="Pfam" id="PF00120">
    <property type="entry name" value="Gln-synt_C"/>
    <property type="match status" value="1"/>
</dbReference>
<evidence type="ECO:0000313" key="9">
    <source>
        <dbReference type="Proteomes" id="UP000321764"/>
    </source>
</evidence>
<dbReference type="GO" id="GO:0006598">
    <property type="term" value="P:polyamine catabolic process"/>
    <property type="evidence" value="ECO:0007669"/>
    <property type="project" value="TreeGrafter"/>
</dbReference>
<evidence type="ECO:0000259" key="7">
    <source>
        <dbReference type="PROSITE" id="PS51987"/>
    </source>
</evidence>
<dbReference type="PANTHER" id="PTHR43785">
    <property type="entry name" value="GAMMA-GLUTAMYLPUTRESCINE SYNTHETASE"/>
    <property type="match status" value="1"/>
</dbReference>
<proteinExistence type="inferred from homology"/>
<dbReference type="InterPro" id="IPR008146">
    <property type="entry name" value="Gln_synth_cat_dom"/>
</dbReference>
<organism evidence="8 9">
    <name type="scientific">Reinekea thalattae</name>
    <dbReference type="NCBI Taxonomy" id="2593301"/>
    <lineage>
        <taxon>Bacteria</taxon>
        <taxon>Pseudomonadati</taxon>
        <taxon>Pseudomonadota</taxon>
        <taxon>Gammaproteobacteria</taxon>
        <taxon>Oceanospirillales</taxon>
        <taxon>Saccharospirillaceae</taxon>
        <taxon>Reinekea</taxon>
    </lineage>
</organism>
<keyword evidence="3" id="KW-0547">Nucleotide-binding</keyword>
<evidence type="ECO:0000256" key="2">
    <source>
        <dbReference type="ARBA" id="ARBA00022598"/>
    </source>
</evidence>
<dbReference type="GO" id="GO:0006542">
    <property type="term" value="P:glutamine biosynthetic process"/>
    <property type="evidence" value="ECO:0007669"/>
    <property type="project" value="InterPro"/>
</dbReference>
<dbReference type="Gene3D" id="3.10.20.70">
    <property type="entry name" value="Glutamine synthetase, N-terminal domain"/>
    <property type="match status" value="1"/>
</dbReference>
<dbReference type="InterPro" id="IPR036651">
    <property type="entry name" value="Gln_synt_N_sf"/>
</dbReference>
<gene>
    <name evidence="8" type="ORF">FME95_10285</name>
</gene>
<dbReference type="RefSeq" id="WP_147714295.1">
    <property type="nucleotide sequence ID" value="NZ_VKAD01000001.1"/>
</dbReference>
<dbReference type="InterPro" id="IPR014746">
    <property type="entry name" value="Gln_synth/guanido_kin_cat_dom"/>
</dbReference>
<evidence type="ECO:0000256" key="5">
    <source>
        <dbReference type="PROSITE-ProRule" id="PRU01331"/>
    </source>
</evidence>
<dbReference type="Gene3D" id="3.30.590.10">
    <property type="entry name" value="Glutamine synthetase/guanido kinase, catalytic domain"/>
    <property type="match status" value="1"/>
</dbReference>
<dbReference type="Proteomes" id="UP000321764">
    <property type="component" value="Unassembled WGS sequence"/>
</dbReference>
<dbReference type="GO" id="GO:0004356">
    <property type="term" value="F:glutamine synthetase activity"/>
    <property type="evidence" value="ECO:0007669"/>
    <property type="project" value="InterPro"/>
</dbReference>
<keyword evidence="4" id="KW-0067">ATP-binding</keyword>